<dbReference type="EMBL" id="CACRTV010000057">
    <property type="protein sequence ID" value="VYU49635.1"/>
    <property type="molecule type" value="Genomic_DNA"/>
</dbReference>
<gene>
    <name evidence="1" type="ORF">CPLFYP93_02485</name>
</gene>
<sequence>MAILDSRKIEDIAAENINILNVQIVEGIENVASALKGLPESELSQAYMEQLKKFEKNYNEAVLPFVEKFNDVLRNQFPELFSKIQKATAALETVKSRTDSSSVAQVDTDAIPVM</sequence>
<evidence type="ECO:0000313" key="1">
    <source>
        <dbReference type="EMBL" id="VYU49635.1"/>
    </source>
</evidence>
<reference evidence="1" key="1">
    <citation type="submission" date="2019-11" db="EMBL/GenBank/DDBJ databases">
        <authorList>
            <person name="Feng L."/>
        </authorList>
    </citation>
    <scope>NUCLEOTIDE SEQUENCE</scope>
    <source>
        <strain evidence="1">CParaputrificumLFYP93</strain>
    </source>
</reference>
<organism evidence="1">
    <name type="scientific">Clostridium paraputrificum</name>
    <dbReference type="NCBI Taxonomy" id="29363"/>
    <lineage>
        <taxon>Bacteria</taxon>
        <taxon>Bacillati</taxon>
        <taxon>Bacillota</taxon>
        <taxon>Clostridia</taxon>
        <taxon>Eubacteriales</taxon>
        <taxon>Clostridiaceae</taxon>
        <taxon>Clostridium</taxon>
    </lineage>
</organism>
<name>A0A6N3FC83_9CLOT</name>
<accession>A0A6N3FC83</accession>
<proteinExistence type="predicted"/>
<protein>
    <submittedName>
        <fullName evidence="1">Uncharacterized protein</fullName>
    </submittedName>
</protein>
<dbReference type="AlphaFoldDB" id="A0A6N3FC83"/>